<organism evidence="5 6">
    <name type="scientific">Athene cunicularia</name>
    <name type="common">Burrowing owl</name>
    <name type="synonym">Speotyto cunicularia</name>
    <dbReference type="NCBI Taxonomy" id="194338"/>
    <lineage>
        <taxon>Eukaryota</taxon>
        <taxon>Metazoa</taxon>
        <taxon>Chordata</taxon>
        <taxon>Craniata</taxon>
        <taxon>Vertebrata</taxon>
        <taxon>Euteleostomi</taxon>
        <taxon>Archelosauria</taxon>
        <taxon>Archosauria</taxon>
        <taxon>Dinosauria</taxon>
        <taxon>Saurischia</taxon>
        <taxon>Theropoda</taxon>
        <taxon>Coelurosauria</taxon>
        <taxon>Aves</taxon>
        <taxon>Neognathae</taxon>
        <taxon>Neoaves</taxon>
        <taxon>Telluraves</taxon>
        <taxon>Strigiformes</taxon>
        <taxon>Strigidae</taxon>
        <taxon>Athene</taxon>
    </lineage>
</organism>
<evidence type="ECO:0000256" key="3">
    <source>
        <dbReference type="RuleBase" id="RU369013"/>
    </source>
</evidence>
<keyword evidence="3" id="KW-0931">ER-Golgi transport</keyword>
<dbReference type="Pfam" id="PF07970">
    <property type="entry name" value="COPIIcoated_ERV"/>
    <property type="match status" value="1"/>
</dbReference>
<evidence type="ECO:0000256" key="1">
    <source>
        <dbReference type="ARBA" id="ARBA00004257"/>
    </source>
</evidence>
<dbReference type="GO" id="GO:0030134">
    <property type="term" value="C:COPII-coated ER to Golgi transport vesicle"/>
    <property type="evidence" value="ECO:0007669"/>
    <property type="project" value="TreeGrafter"/>
</dbReference>
<keyword evidence="3" id="KW-0256">Endoplasmic reticulum</keyword>
<proteinExistence type="inferred from homology"/>
<dbReference type="Proteomes" id="UP000472269">
    <property type="component" value="Unplaced"/>
</dbReference>
<dbReference type="PANTHER" id="PTHR10984:SF25">
    <property type="entry name" value="ENDOPLASMIC RETICULUM-GOLGI INTERMEDIATE COMPARTMENT PROTEIN 3"/>
    <property type="match status" value="1"/>
</dbReference>
<accession>A0A663MYV6</accession>
<keyword evidence="6" id="KW-1185">Reference proteome</keyword>
<dbReference type="PANTHER" id="PTHR10984">
    <property type="entry name" value="ENDOPLASMIC RETICULUM-GOLGI INTERMEDIATE COMPARTMENT PROTEIN"/>
    <property type="match status" value="1"/>
</dbReference>
<dbReference type="GO" id="GO:0033116">
    <property type="term" value="C:endoplasmic reticulum-Golgi intermediate compartment membrane"/>
    <property type="evidence" value="ECO:0007669"/>
    <property type="project" value="UniProtKB-SubCell"/>
</dbReference>
<protein>
    <recommendedName>
        <fullName evidence="3">Endoplasmic reticulum-Golgi intermediate compartment protein</fullName>
    </recommendedName>
</protein>
<feature type="domain" description="Endoplasmic reticulum vesicle transporter C-terminal" evidence="4">
    <location>
        <begin position="15"/>
        <end position="149"/>
    </location>
</feature>
<dbReference type="GO" id="GO:0006888">
    <property type="term" value="P:endoplasmic reticulum to Golgi vesicle-mediated transport"/>
    <property type="evidence" value="ECO:0007669"/>
    <property type="project" value="UniProtKB-UniRule"/>
</dbReference>
<keyword evidence="3" id="KW-0813">Transport</keyword>
<dbReference type="InterPro" id="IPR012936">
    <property type="entry name" value="Erv_C"/>
</dbReference>
<evidence type="ECO:0000313" key="5">
    <source>
        <dbReference type="Ensembl" id="ENSACUP00000017755.1"/>
    </source>
</evidence>
<dbReference type="GO" id="GO:0000139">
    <property type="term" value="C:Golgi membrane"/>
    <property type="evidence" value="ECO:0007669"/>
    <property type="project" value="UniProtKB-SubCell"/>
</dbReference>
<evidence type="ECO:0000313" key="6">
    <source>
        <dbReference type="Proteomes" id="UP000472269"/>
    </source>
</evidence>
<evidence type="ECO:0000259" key="4">
    <source>
        <dbReference type="Pfam" id="PF07970"/>
    </source>
</evidence>
<dbReference type="GO" id="GO:0005789">
    <property type="term" value="C:endoplasmic reticulum membrane"/>
    <property type="evidence" value="ECO:0007669"/>
    <property type="project" value="UniProtKB-SubCell"/>
</dbReference>
<evidence type="ECO:0000256" key="2">
    <source>
        <dbReference type="ARBA" id="ARBA00005648"/>
    </source>
</evidence>
<dbReference type="GO" id="GO:0006890">
    <property type="term" value="P:retrograde vesicle-mediated transport, Golgi to endoplasmic reticulum"/>
    <property type="evidence" value="ECO:0007669"/>
    <property type="project" value="TreeGrafter"/>
</dbReference>
<reference evidence="5" key="1">
    <citation type="submission" date="2025-08" db="UniProtKB">
        <authorList>
            <consortium name="Ensembl"/>
        </authorList>
    </citation>
    <scope>IDENTIFICATION</scope>
</reference>
<keyword evidence="3" id="KW-0333">Golgi apparatus</keyword>
<comment type="subcellular location">
    <subcellularLocation>
        <location evidence="3">Endoplasmic reticulum membrane</location>
        <topology evidence="3">Multi-pass membrane protein</topology>
    </subcellularLocation>
    <subcellularLocation>
        <location evidence="3">Endoplasmic reticulum-Golgi intermediate compartment membrane</location>
        <topology evidence="3">Multi-pass membrane protein</topology>
    </subcellularLocation>
    <subcellularLocation>
        <location evidence="3">Golgi apparatus membrane</location>
        <topology evidence="3">Multi-pass membrane protein</topology>
    </subcellularLocation>
    <subcellularLocation>
        <location evidence="1">Golgi apparatus</location>
        <location evidence="1">cis-Golgi network membrane</location>
        <topology evidence="1">Multi-pass membrane protein</topology>
    </subcellularLocation>
</comment>
<dbReference type="Ensembl" id="ENSACUT00000018935.1">
    <property type="protein sequence ID" value="ENSACUP00000017755.1"/>
    <property type="gene ID" value="ENSACUG00000011917.1"/>
</dbReference>
<dbReference type="InterPro" id="IPR045888">
    <property type="entry name" value="Erv"/>
</dbReference>
<comment type="function">
    <text evidence="3">Plays a role in transport between endoplasmic reticulum and Golgi.</text>
</comment>
<reference evidence="5" key="2">
    <citation type="submission" date="2025-09" db="UniProtKB">
        <authorList>
            <consortium name="Ensembl"/>
        </authorList>
    </citation>
    <scope>IDENTIFICATION</scope>
</reference>
<comment type="similarity">
    <text evidence="2 3">Belongs to the ERGIC family.</text>
</comment>
<sequence length="208" mass="23685">LRAVGHCCFFCKKISLCCNTCDDVREAYRRRGWAFKNPDSIEQCKREGFSQKMQEQKNEGCQVYGFLEVNKVAGNFHFAPGKSFQQSHVHGKLLAFLFQINMTHYIKHLSFGRDYPGIVNPLDGTDVTAQQGKSQQFPLHVTATQTVILVYSHKPCAFSMKDPGHATLYATVEITFFFFRSAEVCKVCLCRYLGCCYTVKLGERSHLL</sequence>
<name>A0A663MYV6_ATHCN</name>
<dbReference type="AlphaFoldDB" id="A0A663MYV6"/>